<keyword evidence="2" id="KW-1185">Reference proteome</keyword>
<dbReference type="InterPro" id="IPR010710">
    <property type="entry name" value="DUF1289"/>
</dbReference>
<dbReference type="PANTHER" id="PTHR35175:SF2">
    <property type="entry name" value="DUF1289 DOMAIN-CONTAINING PROTEIN"/>
    <property type="match status" value="1"/>
</dbReference>
<dbReference type="EMBL" id="VRYZ01000004">
    <property type="protein sequence ID" value="TXS91678.1"/>
    <property type="molecule type" value="Genomic_DNA"/>
</dbReference>
<proteinExistence type="predicted"/>
<dbReference type="OrthoDB" id="9811423at2"/>
<evidence type="ECO:0000313" key="1">
    <source>
        <dbReference type="EMBL" id="TXS91678.1"/>
    </source>
</evidence>
<evidence type="ECO:0000313" key="2">
    <source>
        <dbReference type="Proteomes" id="UP000321933"/>
    </source>
</evidence>
<organism evidence="1 2">
    <name type="scientific">Parahaliea aestuarii</name>
    <dbReference type="NCBI Taxonomy" id="1852021"/>
    <lineage>
        <taxon>Bacteria</taxon>
        <taxon>Pseudomonadati</taxon>
        <taxon>Pseudomonadota</taxon>
        <taxon>Gammaproteobacteria</taxon>
        <taxon>Cellvibrionales</taxon>
        <taxon>Halieaceae</taxon>
        <taxon>Parahaliea</taxon>
    </lineage>
</organism>
<accession>A0A5C8ZT41</accession>
<dbReference type="AlphaFoldDB" id="A0A5C8ZT41"/>
<dbReference type="RefSeq" id="WP_148064336.1">
    <property type="nucleotide sequence ID" value="NZ_VRYZ01000004.1"/>
</dbReference>
<gene>
    <name evidence="1" type="ORF">FVW59_10990</name>
</gene>
<protein>
    <submittedName>
        <fullName evidence="1">DUF1289 domain-containing protein</fullName>
    </submittedName>
</protein>
<dbReference type="Proteomes" id="UP000321933">
    <property type="component" value="Unassembled WGS sequence"/>
</dbReference>
<dbReference type="Pfam" id="PF06945">
    <property type="entry name" value="DUF1289"/>
    <property type="match status" value="1"/>
</dbReference>
<name>A0A5C8ZT41_9GAMM</name>
<dbReference type="PANTHER" id="PTHR35175">
    <property type="entry name" value="DUF1289 DOMAIN-CONTAINING PROTEIN"/>
    <property type="match status" value="1"/>
</dbReference>
<comment type="caution">
    <text evidence="1">The sequence shown here is derived from an EMBL/GenBank/DDBJ whole genome shotgun (WGS) entry which is preliminary data.</text>
</comment>
<sequence length="63" mass="7089">MSEGEPKSPCISVCVLNSEDVCLGCYRSAAEITDWFMASPEEKRAIVRRARERMLADNPIRLS</sequence>
<reference evidence="1 2" key="1">
    <citation type="submission" date="2019-08" db="EMBL/GenBank/DDBJ databases">
        <title>Parahaliea maris sp. nov., isolated from the surface seawater.</title>
        <authorList>
            <person name="Liu Y."/>
        </authorList>
    </citation>
    <scope>NUCLEOTIDE SEQUENCE [LARGE SCALE GENOMIC DNA]</scope>
    <source>
        <strain evidence="1 2">S2-26</strain>
    </source>
</reference>